<feature type="transmembrane region" description="Helical" evidence="1">
    <location>
        <begin position="97"/>
        <end position="117"/>
    </location>
</feature>
<dbReference type="AlphaFoldDB" id="F2JH86"/>
<dbReference type="STRING" id="642492.Clole_0144"/>
<proteinExistence type="predicted"/>
<dbReference type="RefSeq" id="WP_013655202.1">
    <property type="nucleotide sequence ID" value="NC_015275.1"/>
</dbReference>
<keyword evidence="1" id="KW-0472">Membrane</keyword>
<gene>
    <name evidence="2" type="ordered locus">Clole_0144</name>
</gene>
<feature type="transmembrane region" description="Helical" evidence="1">
    <location>
        <begin position="7"/>
        <end position="25"/>
    </location>
</feature>
<sequence length="135" mass="15538">MSLKNRLLIILGFIFLVIGAIGVFFPVWPTTPFVLLAAGCFTSSKRLSDWLKKNKFFGEYITNYRERNGLSTRTVMKSLVFLWTMLLFSAICVHTLWLTILLFCIGSAVTTHILWIAKPKVKRTPQENLKMNEHL</sequence>
<dbReference type="KEGG" id="cle:Clole_0144"/>
<keyword evidence="3" id="KW-1185">Reference proteome</keyword>
<dbReference type="GO" id="GO:0005886">
    <property type="term" value="C:plasma membrane"/>
    <property type="evidence" value="ECO:0007669"/>
    <property type="project" value="TreeGrafter"/>
</dbReference>
<organism evidence="2 3">
    <name type="scientific">Cellulosilyticum lentocellum (strain ATCC 49066 / DSM 5427 / NCIMB 11756 / RHM5)</name>
    <name type="common">Clostridium lentocellum</name>
    <dbReference type="NCBI Taxonomy" id="642492"/>
    <lineage>
        <taxon>Bacteria</taxon>
        <taxon>Bacillati</taxon>
        <taxon>Bacillota</taxon>
        <taxon>Clostridia</taxon>
        <taxon>Lachnospirales</taxon>
        <taxon>Cellulosilyticaceae</taxon>
        <taxon>Cellulosilyticum</taxon>
    </lineage>
</organism>
<dbReference type="Pfam" id="PF04304">
    <property type="entry name" value="DUF454"/>
    <property type="match status" value="1"/>
</dbReference>
<name>F2JH86_CELLD</name>
<keyword evidence="1" id="KW-1133">Transmembrane helix</keyword>
<dbReference type="PIRSF" id="PIRSF016789">
    <property type="entry name" value="DUF454"/>
    <property type="match status" value="1"/>
</dbReference>
<dbReference type="InterPro" id="IPR007401">
    <property type="entry name" value="DUF454"/>
</dbReference>
<evidence type="ECO:0000256" key="1">
    <source>
        <dbReference type="SAM" id="Phobius"/>
    </source>
</evidence>
<evidence type="ECO:0000313" key="2">
    <source>
        <dbReference type="EMBL" id="ADZ81901.1"/>
    </source>
</evidence>
<protein>
    <recommendedName>
        <fullName evidence="4">DUF454 domain-containing protein</fullName>
    </recommendedName>
</protein>
<accession>F2JH86</accession>
<dbReference type="EMBL" id="CP002582">
    <property type="protein sequence ID" value="ADZ81901.1"/>
    <property type="molecule type" value="Genomic_DNA"/>
</dbReference>
<evidence type="ECO:0008006" key="4">
    <source>
        <dbReference type="Google" id="ProtNLM"/>
    </source>
</evidence>
<dbReference type="HOGENOM" id="CLU_113299_2_0_9"/>
<dbReference type="eggNOG" id="COG2832">
    <property type="taxonomic scope" value="Bacteria"/>
</dbReference>
<reference evidence="2 3" key="1">
    <citation type="journal article" date="2011" name="J. Bacteriol.">
        <title>Complete genome sequence of the cellulose-degrading bacterium Cellulosilyticum lentocellum.</title>
        <authorList>
            <consortium name="US DOE Joint Genome Institute"/>
            <person name="Miller D.A."/>
            <person name="Suen G."/>
            <person name="Bruce D."/>
            <person name="Copeland A."/>
            <person name="Cheng J.F."/>
            <person name="Detter C."/>
            <person name="Goodwin L.A."/>
            <person name="Han C.S."/>
            <person name="Hauser L.J."/>
            <person name="Land M.L."/>
            <person name="Lapidus A."/>
            <person name="Lucas S."/>
            <person name="Meincke L."/>
            <person name="Pitluck S."/>
            <person name="Tapia R."/>
            <person name="Teshima H."/>
            <person name="Woyke T."/>
            <person name="Fox B.G."/>
            <person name="Angert E.R."/>
            <person name="Currie C.R."/>
        </authorList>
    </citation>
    <scope>NUCLEOTIDE SEQUENCE [LARGE SCALE GENOMIC DNA]</scope>
    <source>
        <strain evidence="3">ATCC 49066 / DSM 5427 / NCIMB 11756 / RHM5</strain>
    </source>
</reference>
<evidence type="ECO:0000313" key="3">
    <source>
        <dbReference type="Proteomes" id="UP000008467"/>
    </source>
</evidence>
<dbReference type="PANTHER" id="PTHR35813">
    <property type="entry name" value="INNER MEMBRANE PROTEIN YBAN"/>
    <property type="match status" value="1"/>
</dbReference>
<dbReference type="Proteomes" id="UP000008467">
    <property type="component" value="Chromosome"/>
</dbReference>
<dbReference type="PANTHER" id="PTHR35813:SF1">
    <property type="entry name" value="INNER MEMBRANE PROTEIN YBAN"/>
    <property type="match status" value="1"/>
</dbReference>
<keyword evidence="1" id="KW-0812">Transmembrane</keyword>